<feature type="non-terminal residue" evidence="1">
    <location>
        <position position="161"/>
    </location>
</feature>
<dbReference type="InterPro" id="IPR012340">
    <property type="entry name" value="NA-bd_OB-fold"/>
</dbReference>
<evidence type="ECO:0000313" key="1">
    <source>
        <dbReference type="EMBL" id="JAR97235.1"/>
    </source>
</evidence>
<dbReference type="EMBL" id="GEMB01006092">
    <property type="protein sequence ID" value="JAR97235.1"/>
    <property type="molecule type" value="Transcribed_RNA"/>
</dbReference>
<protein>
    <submittedName>
        <fullName evidence="1">Meiosis-specific with ob domain-containing protein</fullName>
    </submittedName>
</protein>
<dbReference type="AlphaFoldDB" id="A0A161MBW1"/>
<organism evidence="1">
    <name type="scientific">Triatoma infestans</name>
    <name type="common">Assassin bug</name>
    <dbReference type="NCBI Taxonomy" id="30076"/>
    <lineage>
        <taxon>Eukaryota</taxon>
        <taxon>Metazoa</taxon>
        <taxon>Ecdysozoa</taxon>
        <taxon>Arthropoda</taxon>
        <taxon>Hexapoda</taxon>
        <taxon>Insecta</taxon>
        <taxon>Pterygota</taxon>
        <taxon>Neoptera</taxon>
        <taxon>Paraneoptera</taxon>
        <taxon>Hemiptera</taxon>
        <taxon>Heteroptera</taxon>
        <taxon>Panheteroptera</taxon>
        <taxon>Cimicomorpha</taxon>
        <taxon>Reduviidae</taxon>
        <taxon>Triatominae</taxon>
        <taxon>Triatoma</taxon>
    </lineage>
</organism>
<dbReference type="Gene3D" id="2.40.50.140">
    <property type="entry name" value="Nucleic acid-binding proteins"/>
    <property type="match status" value="1"/>
</dbReference>
<proteinExistence type="predicted"/>
<accession>A0A161MBW1</accession>
<reference evidence="1" key="1">
    <citation type="submission" date="2016-04" db="EMBL/GenBank/DDBJ databases">
        <authorList>
            <person name="Calderon-Fernandez G.M.Sr."/>
        </authorList>
    </citation>
    <scope>NUCLEOTIDE SEQUENCE</scope>
    <source>
        <strain evidence="1">Int1</strain>
        <tissue evidence="1">Integument</tissue>
    </source>
</reference>
<dbReference type="SUPFAM" id="SSF50249">
    <property type="entry name" value="Nucleic acid-binding proteins"/>
    <property type="match status" value="1"/>
</dbReference>
<name>A0A161MBW1_TRIIF</name>
<reference evidence="1" key="2">
    <citation type="journal article" date="2017" name="J. Med. Entomol.">
        <title>Transcriptome Analysis of the Triatoma infestans (Hemiptera: Reduviidae) Integument.</title>
        <authorList>
            <person name="Calderon-Fernandez G.M."/>
            <person name="Moriconi D.E."/>
            <person name="Dulbecco A.B."/>
            <person name="Juarez M.P."/>
        </authorList>
    </citation>
    <scope>NUCLEOTIDE SEQUENCE</scope>
    <source>
        <strain evidence="1">Int1</strain>
        <tissue evidence="1">Integument</tissue>
    </source>
</reference>
<sequence>ISAPLQNQDIIDNMAANMPQPETIVNVMSCLSVIQQAFSGESSEHFTALVYGIIHEFDLDGIQSVVQSKCSICSEVLNTNKCDNIDCNKKGAKVISNYNLRISLMDHTAKLINCRVPANVANSILGLEANDFIQLSEAQIVELKWKFLLKKTSARLVVMPS</sequence>
<feature type="non-terminal residue" evidence="1">
    <location>
        <position position="1"/>
    </location>
</feature>